<accession>A0A844HN08</accession>
<evidence type="ECO:0000256" key="5">
    <source>
        <dbReference type="ARBA" id="ARBA00023136"/>
    </source>
</evidence>
<feature type="transmembrane region" description="Helical" evidence="6">
    <location>
        <begin position="175"/>
        <end position="201"/>
    </location>
</feature>
<evidence type="ECO:0000256" key="3">
    <source>
        <dbReference type="ARBA" id="ARBA00022692"/>
    </source>
</evidence>
<dbReference type="SMART" id="SM00065">
    <property type="entry name" value="GAF"/>
    <property type="match status" value="1"/>
</dbReference>
<dbReference type="GO" id="GO:0016020">
    <property type="term" value="C:membrane"/>
    <property type="evidence" value="ECO:0007669"/>
    <property type="project" value="UniProtKB-SubCell"/>
</dbReference>
<feature type="transmembrane region" description="Helical" evidence="6">
    <location>
        <begin position="49"/>
        <end position="68"/>
    </location>
</feature>
<evidence type="ECO:0000256" key="2">
    <source>
        <dbReference type="ARBA" id="ARBA00009773"/>
    </source>
</evidence>
<name>A0A844HN08_9RHOB</name>
<dbReference type="InterPro" id="IPR003018">
    <property type="entry name" value="GAF"/>
</dbReference>
<keyword evidence="9" id="KW-1185">Reference proteome</keyword>
<dbReference type="PANTHER" id="PTHR43102">
    <property type="entry name" value="SLR1143 PROTEIN"/>
    <property type="match status" value="1"/>
</dbReference>
<keyword evidence="5 6" id="KW-0472">Membrane</keyword>
<keyword evidence="3 6" id="KW-0812">Transmembrane</keyword>
<dbReference type="Proteomes" id="UP000449846">
    <property type="component" value="Unassembled WGS sequence"/>
</dbReference>
<feature type="transmembrane region" description="Helical" evidence="6">
    <location>
        <begin position="235"/>
        <end position="257"/>
    </location>
</feature>
<dbReference type="InterPro" id="IPR029016">
    <property type="entry name" value="GAF-like_dom_sf"/>
</dbReference>
<protein>
    <submittedName>
        <fullName evidence="8">AI-2E family transporter</fullName>
    </submittedName>
</protein>
<comment type="caution">
    <text evidence="8">The sequence shown here is derived from an EMBL/GenBank/DDBJ whole genome shotgun (WGS) entry which is preliminary data.</text>
</comment>
<dbReference type="OrthoDB" id="9799225at2"/>
<dbReference type="InterPro" id="IPR002549">
    <property type="entry name" value="AI-2E-like"/>
</dbReference>
<comment type="subcellular location">
    <subcellularLocation>
        <location evidence="1">Membrane</location>
        <topology evidence="1">Multi-pass membrane protein</topology>
    </subcellularLocation>
</comment>
<gene>
    <name evidence="8" type="ORF">GL300_21005</name>
</gene>
<organism evidence="8 9">
    <name type="scientific">Paracoccus litorisediminis</name>
    <dbReference type="NCBI Taxonomy" id="2006130"/>
    <lineage>
        <taxon>Bacteria</taxon>
        <taxon>Pseudomonadati</taxon>
        <taxon>Pseudomonadota</taxon>
        <taxon>Alphaproteobacteria</taxon>
        <taxon>Rhodobacterales</taxon>
        <taxon>Paracoccaceae</taxon>
        <taxon>Paracoccus</taxon>
    </lineage>
</organism>
<reference evidence="8 9" key="1">
    <citation type="submission" date="2019-11" db="EMBL/GenBank/DDBJ databases">
        <authorList>
            <person name="Dong K."/>
        </authorList>
    </citation>
    <scope>NUCLEOTIDE SEQUENCE [LARGE SCALE GENOMIC DNA]</scope>
    <source>
        <strain evidence="8 9">NBRC 112902</strain>
    </source>
</reference>
<comment type="similarity">
    <text evidence="2">Belongs to the autoinducer-2 exporter (AI-2E) (TC 2.A.86) family.</text>
</comment>
<dbReference type="Gene3D" id="3.30.450.40">
    <property type="match status" value="1"/>
</dbReference>
<evidence type="ECO:0000313" key="8">
    <source>
        <dbReference type="EMBL" id="MTH61693.1"/>
    </source>
</evidence>
<feature type="domain" description="GAF" evidence="7">
    <location>
        <begin position="627"/>
        <end position="778"/>
    </location>
</feature>
<dbReference type="AlphaFoldDB" id="A0A844HN08"/>
<feature type="transmembrane region" description="Helical" evidence="6">
    <location>
        <begin position="277"/>
        <end position="294"/>
    </location>
</feature>
<feature type="transmembrane region" description="Helical" evidence="6">
    <location>
        <begin position="339"/>
        <end position="364"/>
    </location>
</feature>
<feature type="transmembrane region" description="Helical" evidence="6">
    <location>
        <begin position="301"/>
        <end position="319"/>
    </location>
</feature>
<keyword evidence="4 6" id="KW-1133">Transmembrane helix</keyword>
<proteinExistence type="inferred from homology"/>
<dbReference type="EMBL" id="WMIG01000019">
    <property type="protein sequence ID" value="MTH61693.1"/>
    <property type="molecule type" value="Genomic_DNA"/>
</dbReference>
<dbReference type="SUPFAM" id="SSF55781">
    <property type="entry name" value="GAF domain-like"/>
    <property type="match status" value="1"/>
</dbReference>
<sequence length="788" mass="86219">MGCGGTLRGAVMEDPFGAVPRPDIVRVAAWLLVTALILAGLYLGREVLIPLAVAFLISFALSPLVVWLGRRGLPRIPSVILVMAAVVSIFLSLGFLVGSQVRLLAVQLPMYQSTVRAKIDHLGESMKGPGIFDGAMDMIDTVQKEVEKAVAQNEEGMPQTRVQVVPTPESPFHTAIAWLLPVLTPAATAGIVLIFVFLALLDRGDLRDRLIRILGGSLHRSTDAMEEASSRISKYLLMQLVVNMTYAIPMALGLWLIGVPGWVLWGTLAAVMRFIPYLGPMLSALFPITLAFAVDPGWNMVLLTVALIVVLELVSSNIVEPVLYGTSTGLSTLSLIAAATFWTALWGPVGLVLSTPLTVCLLVIGRNLPQLQFLDTLLGSTPVLDVPTRIYQRLIADDPEEAIEIASNAINDNSVPEFYNLYGVEVLRQASHDFLTHARAEHRLRVVSGMDVILDDLRDEYPAPELSSGLPRVACIGGKWETDNVACEMLVHALAFHDIFAVQRPAGVLTARYLDKLDLSGIEIVCLSYFSREPERSASAFCRRLHHRWPRLRIVLALWNPPKNFADSEVYSRVGADAVVASMDEAVQRIEQLLSPEVARQRKIAPRPENDVDRVATLRKTGVLDGHAREELDALAARAAEVFDVEFAVITAIDAEQELIIGQSIELPGDISREGSEMITHSRVDAVCDHVVSSDETLVIRDAQRDPRFADNPVIGLWKTRFYAGAPLRTSEGMVLGALCLLDTSPRELTDNEVELLNEFAADVMHTITAYQPSLPETLDEGSIPTRS</sequence>
<feature type="transmembrane region" description="Helical" evidence="6">
    <location>
        <begin position="24"/>
        <end position="43"/>
    </location>
</feature>
<evidence type="ECO:0000256" key="6">
    <source>
        <dbReference type="SAM" id="Phobius"/>
    </source>
</evidence>
<evidence type="ECO:0000256" key="1">
    <source>
        <dbReference type="ARBA" id="ARBA00004141"/>
    </source>
</evidence>
<dbReference type="PANTHER" id="PTHR43102:SF2">
    <property type="entry name" value="GAF DOMAIN-CONTAINING PROTEIN"/>
    <property type="match status" value="1"/>
</dbReference>
<feature type="transmembrane region" description="Helical" evidence="6">
    <location>
        <begin position="80"/>
        <end position="101"/>
    </location>
</feature>
<dbReference type="Pfam" id="PF01594">
    <property type="entry name" value="AI-2E_transport"/>
    <property type="match status" value="1"/>
</dbReference>
<evidence type="ECO:0000259" key="7">
    <source>
        <dbReference type="SMART" id="SM00065"/>
    </source>
</evidence>
<dbReference type="Pfam" id="PF01590">
    <property type="entry name" value="GAF"/>
    <property type="match status" value="1"/>
</dbReference>
<evidence type="ECO:0000256" key="4">
    <source>
        <dbReference type="ARBA" id="ARBA00022989"/>
    </source>
</evidence>
<evidence type="ECO:0000313" key="9">
    <source>
        <dbReference type="Proteomes" id="UP000449846"/>
    </source>
</evidence>